<reference evidence="3 4" key="1">
    <citation type="submission" date="2023-06" db="EMBL/GenBank/DDBJ databases">
        <title>Roseiconus lacunae JC819 isolated from Gulf of Mannar region, Tamil Nadu.</title>
        <authorList>
            <person name="Pk S."/>
            <person name="Ch S."/>
            <person name="Ch V.R."/>
        </authorList>
    </citation>
    <scope>NUCLEOTIDE SEQUENCE [LARGE SCALE GENOMIC DNA]</scope>
    <source>
        <strain evidence="3 4">JC819</strain>
    </source>
</reference>
<feature type="compositionally biased region" description="Polar residues" evidence="1">
    <location>
        <begin position="134"/>
        <end position="151"/>
    </location>
</feature>
<dbReference type="RefSeq" id="WP_230775802.1">
    <property type="nucleotide sequence ID" value="NZ_CP141221.1"/>
</dbReference>
<proteinExistence type="predicted"/>
<feature type="region of interest" description="Disordered" evidence="1">
    <location>
        <begin position="134"/>
        <end position="163"/>
    </location>
</feature>
<keyword evidence="2" id="KW-0732">Signal</keyword>
<organism evidence="3 4">
    <name type="scientific">Roseiconus lacunae</name>
    <dbReference type="NCBI Taxonomy" id="2605694"/>
    <lineage>
        <taxon>Bacteria</taxon>
        <taxon>Pseudomonadati</taxon>
        <taxon>Planctomycetota</taxon>
        <taxon>Planctomycetia</taxon>
        <taxon>Pirellulales</taxon>
        <taxon>Pirellulaceae</taxon>
        <taxon>Roseiconus</taxon>
    </lineage>
</organism>
<evidence type="ECO:0000313" key="3">
    <source>
        <dbReference type="EMBL" id="MDM4017792.1"/>
    </source>
</evidence>
<feature type="chain" id="PRO_5046037503" evidence="2">
    <location>
        <begin position="26"/>
        <end position="201"/>
    </location>
</feature>
<name>A0ABT7PMS4_9BACT</name>
<evidence type="ECO:0000256" key="2">
    <source>
        <dbReference type="SAM" id="SignalP"/>
    </source>
</evidence>
<evidence type="ECO:0000313" key="4">
    <source>
        <dbReference type="Proteomes" id="UP001239462"/>
    </source>
</evidence>
<comment type="caution">
    <text evidence="3">The sequence shown here is derived from an EMBL/GenBank/DDBJ whole genome shotgun (WGS) entry which is preliminary data.</text>
</comment>
<gene>
    <name evidence="3" type="ORF">QTN89_20255</name>
</gene>
<keyword evidence="4" id="KW-1185">Reference proteome</keyword>
<feature type="signal peptide" evidence="2">
    <location>
        <begin position="1"/>
        <end position="25"/>
    </location>
</feature>
<evidence type="ECO:0000256" key="1">
    <source>
        <dbReference type="SAM" id="MobiDB-lite"/>
    </source>
</evidence>
<sequence length="201" mass="20657">MKRFTKFFAAAALLTAMTTASDVDAQVTSSSYSTGGTAISSAYGRGNTRLHSGALATGGGYARSTMTGDGRNGGFASGRSSAISHGGVAISRGNSSANGWGARSHSNSLARTVGGYSRSDSNAVANGNWANARSNSQTRTWGTYGRSSSEAIDNRGNAGGYVPNNGPSYGNGYSGGTVSSMIQRSTPRSSVIRGRILRRRF</sequence>
<dbReference type="Proteomes" id="UP001239462">
    <property type="component" value="Unassembled WGS sequence"/>
</dbReference>
<protein>
    <submittedName>
        <fullName evidence="3">Uncharacterized protein</fullName>
    </submittedName>
</protein>
<dbReference type="EMBL" id="JASZZN010000016">
    <property type="protein sequence ID" value="MDM4017792.1"/>
    <property type="molecule type" value="Genomic_DNA"/>
</dbReference>
<accession>A0ABT7PMS4</accession>